<dbReference type="InterPro" id="IPR050570">
    <property type="entry name" value="Cell_wall_metabolism_enzyme"/>
</dbReference>
<evidence type="ECO:0000313" key="7">
    <source>
        <dbReference type="Proteomes" id="UP001501734"/>
    </source>
</evidence>
<dbReference type="InterPro" id="IPR057309">
    <property type="entry name" value="PcsB_CC"/>
</dbReference>
<dbReference type="Pfam" id="PF01551">
    <property type="entry name" value="Peptidase_M23"/>
    <property type="match status" value="1"/>
</dbReference>
<evidence type="ECO:0000256" key="2">
    <source>
        <dbReference type="SAM" id="Coils"/>
    </source>
</evidence>
<keyword evidence="7" id="KW-1185">Reference proteome</keyword>
<dbReference type="InterPro" id="IPR011055">
    <property type="entry name" value="Dup_hybrid_motif"/>
</dbReference>
<keyword evidence="2" id="KW-0175">Coiled coil</keyword>
<dbReference type="PANTHER" id="PTHR21666">
    <property type="entry name" value="PEPTIDASE-RELATED"/>
    <property type="match status" value="1"/>
</dbReference>
<organism evidence="6 7">
    <name type="scientific">Amphibacillus indicireducens</name>
    <dbReference type="NCBI Taxonomy" id="1076330"/>
    <lineage>
        <taxon>Bacteria</taxon>
        <taxon>Bacillati</taxon>
        <taxon>Bacillota</taxon>
        <taxon>Bacilli</taxon>
        <taxon>Bacillales</taxon>
        <taxon>Bacillaceae</taxon>
        <taxon>Amphibacillus</taxon>
    </lineage>
</organism>
<evidence type="ECO:0000259" key="4">
    <source>
        <dbReference type="Pfam" id="PF01551"/>
    </source>
</evidence>
<feature type="domain" description="M23ase beta-sheet core" evidence="4">
    <location>
        <begin position="349"/>
        <end position="438"/>
    </location>
</feature>
<feature type="coiled-coil region" evidence="2">
    <location>
        <begin position="23"/>
        <end position="141"/>
    </location>
</feature>
<accession>A0ABP7VEV6</accession>
<dbReference type="Proteomes" id="UP001501734">
    <property type="component" value="Unassembled WGS sequence"/>
</dbReference>
<dbReference type="PANTHER" id="PTHR21666:SF270">
    <property type="entry name" value="MUREIN HYDROLASE ACTIVATOR ENVC"/>
    <property type="match status" value="1"/>
</dbReference>
<evidence type="ECO:0000313" key="6">
    <source>
        <dbReference type="EMBL" id="GAA4065365.1"/>
    </source>
</evidence>
<name>A0ABP7VEV6_9BACI</name>
<dbReference type="InterPro" id="IPR016047">
    <property type="entry name" value="M23ase_b-sheet_dom"/>
</dbReference>
<dbReference type="Pfam" id="PF24568">
    <property type="entry name" value="CC_PcsB"/>
    <property type="match status" value="1"/>
</dbReference>
<gene>
    <name evidence="6" type="ORF">GCM10022410_09790</name>
</gene>
<feature type="domain" description="Peptidoglycan hydrolase PcsB coiled-coil" evidence="5">
    <location>
        <begin position="128"/>
        <end position="201"/>
    </location>
</feature>
<dbReference type="SUPFAM" id="SSF51261">
    <property type="entry name" value="Duplicated hybrid motif"/>
    <property type="match status" value="1"/>
</dbReference>
<dbReference type="CDD" id="cd12797">
    <property type="entry name" value="M23_peptidase"/>
    <property type="match status" value="1"/>
</dbReference>
<evidence type="ECO:0000259" key="5">
    <source>
        <dbReference type="Pfam" id="PF24568"/>
    </source>
</evidence>
<reference evidence="7" key="1">
    <citation type="journal article" date="2019" name="Int. J. Syst. Evol. Microbiol.">
        <title>The Global Catalogue of Microorganisms (GCM) 10K type strain sequencing project: providing services to taxonomists for standard genome sequencing and annotation.</title>
        <authorList>
            <consortium name="The Broad Institute Genomics Platform"/>
            <consortium name="The Broad Institute Genome Sequencing Center for Infectious Disease"/>
            <person name="Wu L."/>
            <person name="Ma J."/>
        </authorList>
    </citation>
    <scope>NUCLEOTIDE SEQUENCE [LARGE SCALE GENOMIC DNA]</scope>
    <source>
        <strain evidence="7">JCM 17250</strain>
    </source>
</reference>
<dbReference type="Gene3D" id="2.70.70.10">
    <property type="entry name" value="Glucose Permease (Domain IIA)"/>
    <property type="match status" value="1"/>
</dbReference>
<comment type="caution">
    <text evidence="6">The sequence shown here is derived from an EMBL/GenBank/DDBJ whole genome shotgun (WGS) entry which is preliminary data.</text>
</comment>
<keyword evidence="1" id="KW-0732">Signal</keyword>
<feature type="region of interest" description="Disordered" evidence="3">
    <location>
        <begin position="186"/>
        <end position="210"/>
    </location>
</feature>
<evidence type="ECO:0000256" key="3">
    <source>
        <dbReference type="SAM" id="MobiDB-lite"/>
    </source>
</evidence>
<dbReference type="SUPFAM" id="SSF57997">
    <property type="entry name" value="Tropomyosin"/>
    <property type="match status" value="1"/>
</dbReference>
<feature type="compositionally biased region" description="Basic and acidic residues" evidence="3">
    <location>
        <begin position="186"/>
        <end position="199"/>
    </location>
</feature>
<protein>
    <submittedName>
        <fullName evidence="6">M23 family metallopeptidase</fullName>
    </submittedName>
</protein>
<dbReference type="Gene3D" id="6.10.250.3150">
    <property type="match status" value="1"/>
</dbReference>
<proteinExistence type="predicted"/>
<evidence type="ECO:0000256" key="1">
    <source>
        <dbReference type="ARBA" id="ARBA00022729"/>
    </source>
</evidence>
<dbReference type="EMBL" id="BAABDL010000051">
    <property type="protein sequence ID" value="GAA4065365.1"/>
    <property type="molecule type" value="Genomic_DNA"/>
</dbReference>
<sequence length="453" mass="50471">MKRFITYILLVILALGLVSPGSNPVSAKSIAELEKELQELKDERSTINSEESDAQSKLKENEQQQAKVQAKINQLDGEIFATESNIASKQEEINVTNGEIQALENSIAETEDQIEATEAELEELANKIEELIERIEERDVLIKNRLRSMQHSGGSINYLQVLFGAQSFGDFINRATAVSKIHESDRTIMSSQERDKSDLEDTEVEVEEKKDQLVADKAKLDAEKDEVESKRATLVAQQQELSNLQAQLNQQRDSQVATANELEDEYAELEEYTMSIEEQRQVLADQERVIKKLMEEEQQRIEQLAKEEENTNNTGLPPLTGGGDGSFIWPAAGRLTSKYGWREFNGGGFHYGIDIANSKGTTIIAAASGYVTRSSYSSSYGHVIYIYHPNMDKTTVYAHLDSRGVSLGDAVSQGQQIGTMGDTGISSGDHLHFEIQNGHWSRHGGIDPMPFLP</sequence>